<accession>A0A8A1LUX8</accession>
<organism evidence="1 2">
    <name type="scientific">Ajellomyces capsulatus (strain H88)</name>
    <name type="common">Darling's disease fungus</name>
    <name type="synonym">Histoplasma capsulatum</name>
    <dbReference type="NCBI Taxonomy" id="544711"/>
    <lineage>
        <taxon>Eukaryota</taxon>
        <taxon>Fungi</taxon>
        <taxon>Dikarya</taxon>
        <taxon>Ascomycota</taxon>
        <taxon>Pezizomycotina</taxon>
        <taxon>Eurotiomycetes</taxon>
        <taxon>Eurotiomycetidae</taxon>
        <taxon>Onygenales</taxon>
        <taxon>Ajellomycetaceae</taxon>
        <taxon>Histoplasma</taxon>
    </lineage>
</organism>
<dbReference type="EMBL" id="CP069106">
    <property type="protein sequence ID" value="QSS56224.1"/>
    <property type="molecule type" value="Genomic_DNA"/>
</dbReference>
<dbReference type="GO" id="GO:0003676">
    <property type="term" value="F:nucleic acid binding"/>
    <property type="evidence" value="ECO:0007669"/>
    <property type="project" value="InterPro"/>
</dbReference>
<dbReference type="VEuPathDB" id="FungiDB:I7I53_04378"/>
<evidence type="ECO:0008006" key="3">
    <source>
        <dbReference type="Google" id="ProtNLM"/>
    </source>
</evidence>
<gene>
    <name evidence="1" type="ORF">I7I53_04378</name>
</gene>
<dbReference type="InterPro" id="IPR036397">
    <property type="entry name" value="RNaseH_sf"/>
</dbReference>
<evidence type="ECO:0000313" key="2">
    <source>
        <dbReference type="Proteomes" id="UP000663419"/>
    </source>
</evidence>
<dbReference type="PANTHER" id="PTHR11439">
    <property type="entry name" value="GAG-POL-RELATED RETROTRANSPOSON"/>
    <property type="match status" value="1"/>
</dbReference>
<reference evidence="1" key="1">
    <citation type="submission" date="2021-01" db="EMBL/GenBank/DDBJ databases">
        <title>Chromosome-level genome assembly of a human fungal pathogen reveals clustering of transcriptionally co-regulated genes.</title>
        <authorList>
            <person name="Voorhies M."/>
            <person name="Cohen S."/>
            <person name="Shea T.P."/>
            <person name="Petrus S."/>
            <person name="Munoz J.F."/>
            <person name="Poplawski S."/>
            <person name="Goldman W.E."/>
            <person name="Michael T."/>
            <person name="Cuomo C.A."/>
            <person name="Sil A."/>
            <person name="Beyhan S."/>
        </authorList>
    </citation>
    <scope>NUCLEOTIDE SEQUENCE</scope>
    <source>
        <strain evidence="1">H88</strain>
    </source>
</reference>
<name>A0A8A1LUX8_AJEC8</name>
<proteinExistence type="predicted"/>
<protein>
    <recommendedName>
        <fullName evidence="3">Reverse transcriptase Ty1/copia-type domain-containing protein</fullName>
    </recommendedName>
</protein>
<dbReference type="CDD" id="cd09272">
    <property type="entry name" value="RNase_HI_RT_Ty1"/>
    <property type="match status" value="1"/>
</dbReference>
<evidence type="ECO:0000313" key="1">
    <source>
        <dbReference type="EMBL" id="QSS56224.1"/>
    </source>
</evidence>
<sequence>MQNHGCKKVRRWLLGYTMNQVQVIDAAVMTRPDIAYAVGKLATFMTNPSERHSAEIDRVIIYLRDTKNLAIEHSRPDSDALSTNVVEAASDASFAGNSDRRSAEGYIFKLFGGPVDWKSKRQRVITTSTTEAELLAISQAGKESIWWKRFFDHLGFDPGHKISIKCDNRQTIGILNKEDFSITTKLRHVDIYSNWLRERIQSGDISVQWTPTTSMPVDGLTKSL</sequence>
<dbReference type="Proteomes" id="UP000663419">
    <property type="component" value="Chromosome 5"/>
</dbReference>
<dbReference type="Gene3D" id="3.30.420.10">
    <property type="entry name" value="Ribonuclease H-like superfamily/Ribonuclease H"/>
    <property type="match status" value="1"/>
</dbReference>
<dbReference type="PANTHER" id="PTHR11439:SF438">
    <property type="entry name" value="REVERSE TRANSCRIPTASE TY1_COPIA-TYPE DOMAIN-CONTAINING PROTEIN"/>
    <property type="match status" value="1"/>
</dbReference>
<dbReference type="AlphaFoldDB" id="A0A8A1LUX8"/>